<evidence type="ECO:0000313" key="2">
    <source>
        <dbReference type="Proteomes" id="UP000568751"/>
    </source>
</evidence>
<sequence>MDDFAKKFQKKFNGILKAEGIKPAQMSKIVGLSSAITFDYGHGRSGPSAKNLLKIIQKFPKYTGYLLDLDLNKLPQQITPKD</sequence>
<dbReference type="Proteomes" id="UP000568751">
    <property type="component" value="Unassembled WGS sequence"/>
</dbReference>
<dbReference type="EMBL" id="JACCHT010000001">
    <property type="protein sequence ID" value="NYT26489.1"/>
    <property type="molecule type" value="Genomic_DNA"/>
</dbReference>
<evidence type="ECO:0008006" key="3">
    <source>
        <dbReference type="Google" id="ProtNLM"/>
    </source>
</evidence>
<dbReference type="AlphaFoldDB" id="A0A853F1H5"/>
<gene>
    <name evidence="1" type="ORF">H0A76_00360</name>
</gene>
<proteinExistence type="predicted"/>
<protein>
    <recommendedName>
        <fullName evidence="3">HTH cro/C1-type domain-containing protein</fullName>
    </recommendedName>
</protein>
<dbReference type="InterPro" id="IPR010982">
    <property type="entry name" value="Lambda_DNA-bd_dom_sf"/>
</dbReference>
<name>A0A853F1H5_9GAMM</name>
<dbReference type="Gene3D" id="1.10.260.40">
    <property type="entry name" value="lambda repressor-like DNA-binding domains"/>
    <property type="match status" value="1"/>
</dbReference>
<comment type="caution">
    <text evidence="1">The sequence shown here is derived from an EMBL/GenBank/DDBJ whole genome shotgun (WGS) entry which is preliminary data.</text>
</comment>
<accession>A0A853F1H5</accession>
<evidence type="ECO:0000313" key="1">
    <source>
        <dbReference type="EMBL" id="NYT26489.1"/>
    </source>
</evidence>
<dbReference type="GO" id="GO:0003677">
    <property type="term" value="F:DNA binding"/>
    <property type="evidence" value="ECO:0007669"/>
    <property type="project" value="InterPro"/>
</dbReference>
<reference evidence="1 2" key="1">
    <citation type="submission" date="2020-05" db="EMBL/GenBank/DDBJ databases">
        <title>Horizontal transmission and recombination maintain forever young bacterial symbiont genomes.</title>
        <authorList>
            <person name="Russell S.L."/>
            <person name="Pepper-Tunick E."/>
            <person name="Svedberg J."/>
            <person name="Byrne A."/>
            <person name="Ruelas Castillo J."/>
            <person name="Vollmers C."/>
            <person name="Beinart R.A."/>
            <person name="Corbett-Detig R."/>
        </authorList>
    </citation>
    <scope>NUCLEOTIDE SEQUENCE [LARGE SCALE GENOMIC DNA]</scope>
    <source>
        <strain evidence="1">455</strain>
    </source>
</reference>
<dbReference type="RefSeq" id="WP_369151633.1">
    <property type="nucleotide sequence ID" value="NZ_OZ156464.1"/>
</dbReference>
<organism evidence="1 2">
    <name type="scientific">Candidatus Thiodubiliella endoseptemdiera</name>
    <dbReference type="NCBI Taxonomy" id="2738886"/>
    <lineage>
        <taxon>Bacteria</taxon>
        <taxon>Pseudomonadati</taxon>
        <taxon>Pseudomonadota</taxon>
        <taxon>Gammaproteobacteria</taxon>
        <taxon>Candidatus Pseudothioglobaceae</taxon>
        <taxon>Candidatus Thiodubiliella</taxon>
    </lineage>
</organism>